<dbReference type="EMBL" id="SOBT01000008">
    <property type="protein sequence ID" value="TDU31602.1"/>
    <property type="molecule type" value="Genomic_DNA"/>
</dbReference>
<dbReference type="Gene3D" id="2.60.120.10">
    <property type="entry name" value="Jelly Rolls"/>
    <property type="match status" value="2"/>
</dbReference>
<dbReference type="AlphaFoldDB" id="A0A4R7PCY8"/>
<dbReference type="InterPro" id="IPR018490">
    <property type="entry name" value="cNMP-bd_dom_sf"/>
</dbReference>
<keyword evidence="4" id="KW-1185">Reference proteome</keyword>
<dbReference type="SUPFAM" id="SSF52821">
    <property type="entry name" value="Rhodanese/Cell cycle control phosphatase"/>
    <property type="match status" value="1"/>
</dbReference>
<dbReference type="PANTHER" id="PTHR11635">
    <property type="entry name" value="CAMP-DEPENDENT PROTEIN KINASE REGULATORY CHAIN"/>
    <property type="match status" value="1"/>
</dbReference>
<accession>A0A4R7PCY8</accession>
<dbReference type="PROSITE" id="PS00888">
    <property type="entry name" value="CNMP_BINDING_1"/>
    <property type="match status" value="1"/>
</dbReference>
<dbReference type="InterPro" id="IPR000595">
    <property type="entry name" value="cNMP-bd_dom"/>
</dbReference>
<comment type="caution">
    <text evidence="3">The sequence shown here is derived from an EMBL/GenBank/DDBJ whole genome shotgun (WGS) entry which is preliminary data.</text>
</comment>
<evidence type="ECO:0000313" key="3">
    <source>
        <dbReference type="EMBL" id="TDU31602.1"/>
    </source>
</evidence>
<dbReference type="PROSITE" id="PS50206">
    <property type="entry name" value="RHODANESE_3"/>
    <property type="match status" value="1"/>
</dbReference>
<dbReference type="PRINTS" id="PR00103">
    <property type="entry name" value="CAMPKINASE"/>
</dbReference>
<dbReference type="InterPro" id="IPR001763">
    <property type="entry name" value="Rhodanese-like_dom"/>
</dbReference>
<evidence type="ECO:0000259" key="1">
    <source>
        <dbReference type="PROSITE" id="PS50042"/>
    </source>
</evidence>
<dbReference type="GO" id="GO:0005952">
    <property type="term" value="C:cAMP-dependent protein kinase complex"/>
    <property type="evidence" value="ECO:0007669"/>
    <property type="project" value="InterPro"/>
</dbReference>
<sequence length="349" mass="38524">MTPAPTLTSELLAKLIPMGALRPESKRDLARNAMLVDAKAGDFLFRTGDPAEHALYLLEGQIEIRSPTGEVLSRLVGETVQAQHRLPHQSPRKNDAYCVTDVRCVAVDNHLLDVMLTWDQTDALEVGEVDSTSTSDSDDWMTRLLHTPAFQQVPPANLQAIFMRMEKVNTVPGQTIVSQGQTGDFFYVITEGRCIVTREQPGQKAVRLAELETGSCFGEEALISDAPRNATVTMLTRGSLMRLAKEDFRKLLNEPLTRRLSRAEADALIKNKGGCYLDVRLPSEFQNGSIGGAINIPLYMLRMRLSQLPQDKSVICICDTGRRSSVASFVLTHKGYEAYMLSPGLNDAS</sequence>
<dbReference type="InterPro" id="IPR018488">
    <property type="entry name" value="cNMP-bd_CS"/>
</dbReference>
<dbReference type="Gene3D" id="3.40.250.10">
    <property type="entry name" value="Rhodanese-like domain"/>
    <property type="match status" value="1"/>
</dbReference>
<dbReference type="PROSITE" id="PS50042">
    <property type="entry name" value="CNMP_BINDING_3"/>
    <property type="match status" value="2"/>
</dbReference>
<dbReference type="InterPro" id="IPR014710">
    <property type="entry name" value="RmlC-like_jellyroll"/>
</dbReference>
<feature type="domain" description="Cyclic nucleotide-binding" evidence="1">
    <location>
        <begin position="17"/>
        <end position="116"/>
    </location>
</feature>
<dbReference type="OrthoDB" id="9814704at2"/>
<dbReference type="InterPro" id="IPR036873">
    <property type="entry name" value="Rhodanese-like_dom_sf"/>
</dbReference>
<proteinExistence type="predicted"/>
<dbReference type="Pfam" id="PF00581">
    <property type="entry name" value="Rhodanese"/>
    <property type="match status" value="1"/>
</dbReference>
<gene>
    <name evidence="3" type="ORF">DFR24_0972</name>
</gene>
<dbReference type="GO" id="GO:0005829">
    <property type="term" value="C:cytosol"/>
    <property type="evidence" value="ECO:0007669"/>
    <property type="project" value="TreeGrafter"/>
</dbReference>
<feature type="domain" description="Rhodanese" evidence="2">
    <location>
        <begin position="270"/>
        <end position="349"/>
    </location>
</feature>
<dbReference type="Proteomes" id="UP000295341">
    <property type="component" value="Unassembled WGS sequence"/>
</dbReference>
<dbReference type="PANTHER" id="PTHR11635:SF152">
    <property type="entry name" value="CAMP-DEPENDENT PROTEIN KINASE TYPE I REGULATORY SUBUNIT-RELATED"/>
    <property type="match status" value="1"/>
</dbReference>
<reference evidence="3 4" key="1">
    <citation type="submission" date="2019-03" db="EMBL/GenBank/DDBJ databases">
        <title>Genomic Encyclopedia of Type Strains, Phase IV (KMG-IV): sequencing the most valuable type-strain genomes for metagenomic binning, comparative biology and taxonomic classification.</title>
        <authorList>
            <person name="Goeker M."/>
        </authorList>
    </citation>
    <scope>NUCLEOTIDE SEQUENCE [LARGE SCALE GENOMIC DNA]</scope>
    <source>
        <strain evidence="3 4">DSM 26377</strain>
    </source>
</reference>
<dbReference type="CDD" id="cd00038">
    <property type="entry name" value="CAP_ED"/>
    <property type="match status" value="1"/>
</dbReference>
<evidence type="ECO:0000259" key="2">
    <source>
        <dbReference type="PROSITE" id="PS50206"/>
    </source>
</evidence>
<dbReference type="Pfam" id="PF00027">
    <property type="entry name" value="cNMP_binding"/>
    <property type="match status" value="2"/>
</dbReference>
<feature type="domain" description="Cyclic nucleotide-binding" evidence="1">
    <location>
        <begin position="149"/>
        <end position="252"/>
    </location>
</feature>
<protein>
    <submittedName>
        <fullName evidence="3">Cyclic nucleotide-binding protein</fullName>
    </submittedName>
</protein>
<organism evidence="3 4">
    <name type="scientific">Panacagrimonas perspica</name>
    <dbReference type="NCBI Taxonomy" id="381431"/>
    <lineage>
        <taxon>Bacteria</taxon>
        <taxon>Pseudomonadati</taxon>
        <taxon>Pseudomonadota</taxon>
        <taxon>Gammaproteobacteria</taxon>
        <taxon>Nevskiales</taxon>
        <taxon>Nevskiaceae</taxon>
        <taxon>Panacagrimonas</taxon>
    </lineage>
</organism>
<dbReference type="InterPro" id="IPR050503">
    <property type="entry name" value="cAMP-dep_PK_reg_su-like"/>
</dbReference>
<dbReference type="SMART" id="SM00450">
    <property type="entry name" value="RHOD"/>
    <property type="match status" value="1"/>
</dbReference>
<dbReference type="SMART" id="SM00100">
    <property type="entry name" value="cNMP"/>
    <property type="match status" value="1"/>
</dbReference>
<name>A0A4R7PCY8_9GAMM</name>
<dbReference type="SUPFAM" id="SSF51206">
    <property type="entry name" value="cAMP-binding domain-like"/>
    <property type="match status" value="2"/>
</dbReference>
<evidence type="ECO:0000313" key="4">
    <source>
        <dbReference type="Proteomes" id="UP000295341"/>
    </source>
</evidence>